<dbReference type="InterPro" id="IPR007577">
    <property type="entry name" value="GlycoTrfase_DXD_sugar-bd_CS"/>
</dbReference>
<reference evidence="5" key="1">
    <citation type="submission" date="2021-02" db="EMBL/GenBank/DDBJ databases">
        <title>Genome sequence Cadophora malorum strain M34.</title>
        <authorList>
            <person name="Stefanovic E."/>
            <person name="Vu D."/>
            <person name="Scully C."/>
            <person name="Dijksterhuis J."/>
            <person name="Roader J."/>
            <person name="Houbraken J."/>
        </authorList>
    </citation>
    <scope>NUCLEOTIDE SEQUENCE</scope>
    <source>
        <strain evidence="5">M34</strain>
    </source>
</reference>
<accession>A0A8H7WBV4</accession>
<dbReference type="InterPro" id="IPR029044">
    <property type="entry name" value="Nucleotide-diphossugar_trans"/>
</dbReference>
<dbReference type="Proteomes" id="UP000664132">
    <property type="component" value="Unassembled WGS sequence"/>
</dbReference>
<evidence type="ECO:0000313" key="6">
    <source>
        <dbReference type="Proteomes" id="UP000664132"/>
    </source>
</evidence>
<dbReference type="InterPro" id="IPR039367">
    <property type="entry name" value="Och1-like"/>
</dbReference>
<dbReference type="Gene3D" id="3.90.550.20">
    <property type="match status" value="1"/>
</dbReference>
<feature type="coiled-coil region" evidence="2">
    <location>
        <begin position="385"/>
        <end position="425"/>
    </location>
</feature>
<keyword evidence="2" id="KW-0175">Coiled coil</keyword>
<keyword evidence="4" id="KW-1133">Transmembrane helix</keyword>
<comment type="caution">
    <text evidence="5">The sequence shown here is derived from an EMBL/GenBank/DDBJ whole genome shotgun (WGS) entry which is preliminary data.</text>
</comment>
<protein>
    <recommendedName>
        <fullName evidence="7">Glycosyltransferase family 32 protein</fullName>
    </recommendedName>
</protein>
<comment type="similarity">
    <text evidence="1">Belongs to the glycosyltransferase 32 family.</text>
</comment>
<name>A0A8H7WBV4_9HELO</name>
<keyword evidence="4" id="KW-0472">Membrane</keyword>
<evidence type="ECO:0000256" key="3">
    <source>
        <dbReference type="SAM" id="MobiDB-lite"/>
    </source>
</evidence>
<keyword evidence="4" id="KW-0812">Transmembrane</keyword>
<dbReference type="Pfam" id="PF04488">
    <property type="entry name" value="Gly_transf_sug"/>
    <property type="match status" value="1"/>
</dbReference>
<organism evidence="5 6">
    <name type="scientific">Cadophora malorum</name>
    <dbReference type="NCBI Taxonomy" id="108018"/>
    <lineage>
        <taxon>Eukaryota</taxon>
        <taxon>Fungi</taxon>
        <taxon>Dikarya</taxon>
        <taxon>Ascomycota</taxon>
        <taxon>Pezizomycotina</taxon>
        <taxon>Leotiomycetes</taxon>
        <taxon>Helotiales</taxon>
        <taxon>Ploettnerulaceae</taxon>
        <taxon>Cadophora</taxon>
    </lineage>
</organism>
<dbReference type="GO" id="GO:0000136">
    <property type="term" value="C:mannan polymerase complex"/>
    <property type="evidence" value="ECO:0007669"/>
    <property type="project" value="TreeGrafter"/>
</dbReference>
<dbReference type="EMBL" id="JAFJYH010000057">
    <property type="protein sequence ID" value="KAG4421953.1"/>
    <property type="molecule type" value="Genomic_DNA"/>
</dbReference>
<evidence type="ECO:0000256" key="4">
    <source>
        <dbReference type="SAM" id="Phobius"/>
    </source>
</evidence>
<dbReference type="PANTHER" id="PTHR31834">
    <property type="entry name" value="INITIATION-SPECIFIC ALPHA-1,6-MANNOSYLTRANSFERASE"/>
    <property type="match status" value="1"/>
</dbReference>
<dbReference type="AlphaFoldDB" id="A0A8H7WBV4"/>
<dbReference type="OrthoDB" id="409543at2759"/>
<dbReference type="SUPFAM" id="SSF53448">
    <property type="entry name" value="Nucleotide-diphospho-sugar transferases"/>
    <property type="match status" value="1"/>
</dbReference>
<dbReference type="GO" id="GO:0006487">
    <property type="term" value="P:protein N-linked glycosylation"/>
    <property type="evidence" value="ECO:0007669"/>
    <property type="project" value="TreeGrafter"/>
</dbReference>
<gene>
    <name evidence="5" type="ORF">IFR04_004932</name>
</gene>
<keyword evidence="6" id="KW-1185">Reference proteome</keyword>
<evidence type="ECO:0000256" key="1">
    <source>
        <dbReference type="ARBA" id="ARBA00009003"/>
    </source>
</evidence>
<feature type="compositionally biased region" description="Polar residues" evidence="3">
    <location>
        <begin position="452"/>
        <end position="498"/>
    </location>
</feature>
<evidence type="ECO:0000256" key="2">
    <source>
        <dbReference type="SAM" id="Coils"/>
    </source>
</evidence>
<evidence type="ECO:0000313" key="5">
    <source>
        <dbReference type="EMBL" id="KAG4421953.1"/>
    </source>
</evidence>
<feature type="region of interest" description="Disordered" evidence="3">
    <location>
        <begin position="452"/>
        <end position="521"/>
    </location>
</feature>
<dbReference type="GO" id="GO:0000009">
    <property type="term" value="F:alpha-1,6-mannosyltransferase activity"/>
    <property type="evidence" value="ECO:0007669"/>
    <property type="project" value="InterPro"/>
</dbReference>
<proteinExistence type="inferred from homology"/>
<evidence type="ECO:0008006" key="7">
    <source>
        <dbReference type="Google" id="ProtNLM"/>
    </source>
</evidence>
<dbReference type="PANTHER" id="PTHR31834:SF8">
    <property type="entry name" value="TRANSFERASE, PUTATIVE (AFU_ORTHOLOGUE AFUA_6G14040)-RELATED"/>
    <property type="match status" value="1"/>
</dbReference>
<dbReference type="FunFam" id="3.90.550.20:FF:000004">
    <property type="entry name" value="Glycosyltransferase family 32 protein"/>
    <property type="match status" value="1"/>
</dbReference>
<sequence length="521" mass="59338">MIKASMHIKTPSIGGGRFRKQSKRAAPVYIACALLLLLYTQIDHFERFQHTPGEVLKRVLAYQQPMVRAQDSKFPKKIWQTWKTDPLEFEQRESERARTWPQLNPGHRYEVLTDNNDLDYVETHFGRDGVVYRPDIIETYRTLNATIIKADLLRYLVMYAEGGVYADIDVENLRAVNTWIPPQFNESDVDLVISVEIDEPSFVNHTILGPKSQSFCQWTFMTKPKHPVMMRLIEHVLHWLNEVAQKQAVPISEIKLNFDEVITGTGPSAFTTAVLAEMAAQTHRRLYWDTFHALTQPVLVGNILVLTVDSFAAGQGHSNSLSHDSPNALVKHHYHASLWPSRHPRYSHPAYGMVEECNWEPGCVWNWTDNTAAFDSLSFDDKVKLIKEKEQIDKERYDAEVAEDEAAAKEEAARLQAELKTECEAASYVHIEQITQAQTPPALIQTQPWWPASQTPTEQQPGAQQPANQEQSTPQPDPQQSGQKENQTPPQVQTQRELQVQPPAEQATPASNADRQPEVRI</sequence>
<feature type="transmembrane region" description="Helical" evidence="4">
    <location>
        <begin position="25"/>
        <end position="42"/>
    </location>
</feature>